<dbReference type="SUPFAM" id="SSF56672">
    <property type="entry name" value="DNA/RNA polymerases"/>
    <property type="match status" value="1"/>
</dbReference>
<gene>
    <name evidence="1" type="primary">AVEN_43962_1</name>
    <name evidence="1" type="ORF">NPIL_277401</name>
</gene>
<dbReference type="AlphaFoldDB" id="A0A8X6UXB6"/>
<accession>A0A8X6UXB6</accession>
<dbReference type="EMBL" id="BMAW01040277">
    <property type="protein sequence ID" value="GFU59086.1"/>
    <property type="molecule type" value="Genomic_DNA"/>
</dbReference>
<comment type="caution">
    <text evidence="1">The sequence shown here is derived from an EMBL/GenBank/DDBJ whole genome shotgun (WGS) entry which is preliminary data.</text>
</comment>
<organism evidence="1 2">
    <name type="scientific">Nephila pilipes</name>
    <name type="common">Giant wood spider</name>
    <name type="synonym">Nephila maculata</name>
    <dbReference type="NCBI Taxonomy" id="299642"/>
    <lineage>
        <taxon>Eukaryota</taxon>
        <taxon>Metazoa</taxon>
        <taxon>Ecdysozoa</taxon>
        <taxon>Arthropoda</taxon>
        <taxon>Chelicerata</taxon>
        <taxon>Arachnida</taxon>
        <taxon>Araneae</taxon>
        <taxon>Araneomorphae</taxon>
        <taxon>Entelegynae</taxon>
        <taxon>Araneoidea</taxon>
        <taxon>Nephilidae</taxon>
        <taxon>Nephila</taxon>
    </lineage>
</organism>
<proteinExistence type="predicted"/>
<evidence type="ECO:0000313" key="2">
    <source>
        <dbReference type="Proteomes" id="UP000887013"/>
    </source>
</evidence>
<dbReference type="OrthoDB" id="6434680at2759"/>
<name>A0A8X6UXB6_NEPPI</name>
<keyword evidence="2" id="KW-1185">Reference proteome</keyword>
<dbReference type="GO" id="GO:0071897">
    <property type="term" value="P:DNA biosynthetic process"/>
    <property type="evidence" value="ECO:0007669"/>
    <property type="project" value="UniProtKB-ARBA"/>
</dbReference>
<evidence type="ECO:0000313" key="1">
    <source>
        <dbReference type="EMBL" id="GFU59086.1"/>
    </source>
</evidence>
<dbReference type="Proteomes" id="UP000887013">
    <property type="component" value="Unassembled WGS sequence"/>
</dbReference>
<protein>
    <submittedName>
        <fullName evidence="1">Uncharacterized protein</fullName>
    </submittedName>
</protein>
<sequence>MKPIIIEPILNPEDNENPTFYLPYGEIIKSDRTVSKLRIVCDTSAHDVNSLSSNNCLQTVPYLYPEISDILLWLKFNRITFSTDMKQVFLQILIDEQDTDIFGIFCTENPFDESKLPLIDRFTRVLFGIISIPFPLTVTIKYHL</sequence>
<dbReference type="InterPro" id="IPR043502">
    <property type="entry name" value="DNA/RNA_pol_sf"/>
</dbReference>
<reference evidence="1" key="1">
    <citation type="submission" date="2020-08" db="EMBL/GenBank/DDBJ databases">
        <title>Multicomponent nature underlies the extraordinary mechanical properties of spider dragline silk.</title>
        <authorList>
            <person name="Kono N."/>
            <person name="Nakamura H."/>
            <person name="Mori M."/>
            <person name="Yoshida Y."/>
            <person name="Ohtoshi R."/>
            <person name="Malay A.D."/>
            <person name="Moran D.A.P."/>
            <person name="Tomita M."/>
            <person name="Numata K."/>
            <person name="Arakawa K."/>
        </authorList>
    </citation>
    <scope>NUCLEOTIDE SEQUENCE</scope>
</reference>